<dbReference type="GO" id="GO:0016787">
    <property type="term" value="F:hydrolase activity"/>
    <property type="evidence" value="ECO:0007669"/>
    <property type="project" value="UniProtKB-KW"/>
</dbReference>
<dbReference type="Proteomes" id="UP000020681">
    <property type="component" value="Unassembled WGS sequence"/>
</dbReference>
<keyword evidence="1" id="KW-0378">Hydrolase</keyword>
<accession>A0ABN0R9V3</accession>
<evidence type="ECO:0000313" key="2">
    <source>
        <dbReference type="Proteomes" id="UP000020681"/>
    </source>
</evidence>
<name>A0ABN0R9V3_MYCUL</name>
<proteinExistence type="predicted"/>
<organism evidence="1 2">
    <name type="scientific">Mycobacterium ulcerans str. Harvey</name>
    <dbReference type="NCBI Taxonomy" id="1299332"/>
    <lineage>
        <taxon>Bacteria</taxon>
        <taxon>Bacillati</taxon>
        <taxon>Actinomycetota</taxon>
        <taxon>Actinomycetes</taxon>
        <taxon>Mycobacteriales</taxon>
        <taxon>Mycobacteriaceae</taxon>
        <taxon>Mycobacterium</taxon>
        <taxon>Mycobacterium ulcerans group</taxon>
    </lineage>
</organism>
<comment type="caution">
    <text evidence="1">The sequence shown here is derived from an EMBL/GenBank/DDBJ whole genome shotgun (WGS) entry which is preliminary data.</text>
</comment>
<dbReference type="EMBL" id="JAOL01000029">
    <property type="protein sequence ID" value="EUA93962.1"/>
    <property type="molecule type" value="Genomic_DNA"/>
</dbReference>
<keyword evidence="2" id="KW-1185">Reference proteome</keyword>
<evidence type="ECO:0000313" key="1">
    <source>
        <dbReference type="EMBL" id="EUA93962.1"/>
    </source>
</evidence>
<protein>
    <submittedName>
        <fullName evidence="1">Hydrolase, alpha/beta hydrolase fold family domain protein</fullName>
    </submittedName>
</protein>
<gene>
    <name evidence="1" type="ORF">I551_8782</name>
</gene>
<reference evidence="1 2" key="1">
    <citation type="submission" date="2014-01" db="EMBL/GenBank/DDBJ databases">
        <authorList>
            <person name="Dobos K."/>
            <person name="Lenaerts A."/>
            <person name="Ordway D."/>
            <person name="DeGroote M.A."/>
            <person name="Parker T."/>
            <person name="Sizemore C."/>
            <person name="Tallon L.J."/>
            <person name="Sadzewicz L.K."/>
            <person name="Sengamalay N."/>
            <person name="Fraser C.M."/>
            <person name="Hine E."/>
            <person name="Shefchek K.A."/>
            <person name="Das S.P."/>
            <person name="Tettelin H."/>
        </authorList>
    </citation>
    <scope>NUCLEOTIDE SEQUENCE [LARGE SCALE GENOMIC DNA]</scope>
    <source>
        <strain evidence="1 2">Harvey</strain>
    </source>
</reference>
<sequence length="64" mass="7249">MADSPRCRVYYDAPWHRGRDVDDPYPISTERFVADLGEAVAELAGRPGWSDIRMGALHSWCLGR</sequence>